<accession>A0A660SIS6</accession>
<protein>
    <submittedName>
        <fullName evidence="1">Uncharacterized protein</fullName>
    </submittedName>
</protein>
<organism evidence="1 2">
    <name type="scientific">candidate division WOR-3 bacterium</name>
    <dbReference type="NCBI Taxonomy" id="2052148"/>
    <lineage>
        <taxon>Bacteria</taxon>
        <taxon>Bacteria division WOR-3</taxon>
    </lineage>
</organism>
<proteinExistence type="predicted"/>
<name>A0A660SIS6_UNCW3</name>
<reference evidence="1 2" key="1">
    <citation type="submission" date="2018-06" db="EMBL/GenBank/DDBJ databases">
        <title>Extensive metabolic versatility and redundancy in microbially diverse, dynamic hydrothermal sediments.</title>
        <authorList>
            <person name="Dombrowski N."/>
            <person name="Teske A."/>
            <person name="Baker B.J."/>
        </authorList>
    </citation>
    <scope>NUCLEOTIDE SEQUENCE [LARGE SCALE GENOMIC DNA]</scope>
    <source>
        <strain evidence="1">B36_G15</strain>
    </source>
</reference>
<dbReference type="Proteomes" id="UP000268469">
    <property type="component" value="Unassembled WGS sequence"/>
</dbReference>
<dbReference type="EMBL" id="QNBE01000030">
    <property type="protein sequence ID" value="RKX70694.1"/>
    <property type="molecule type" value="Genomic_DNA"/>
</dbReference>
<sequence>MELPYGEIDGDILKLRFSTADFSIASVLSAIRLHLDMIEEMGVAFLGAETEVTTSPQVFTPIPIVATFQYLGKGKAKDVLERVYRTVWAGVVNTFPDEPTWACAKKDYGSFITAQADLLRARVEALKAEE</sequence>
<evidence type="ECO:0000313" key="1">
    <source>
        <dbReference type="EMBL" id="RKX70694.1"/>
    </source>
</evidence>
<dbReference type="AlphaFoldDB" id="A0A660SIS6"/>
<evidence type="ECO:0000313" key="2">
    <source>
        <dbReference type="Proteomes" id="UP000268469"/>
    </source>
</evidence>
<comment type="caution">
    <text evidence="1">The sequence shown here is derived from an EMBL/GenBank/DDBJ whole genome shotgun (WGS) entry which is preliminary data.</text>
</comment>
<gene>
    <name evidence="1" type="ORF">DRP53_04110</name>
</gene>